<dbReference type="AlphaFoldDB" id="A0A388JPN8"/>
<keyword evidence="3" id="KW-1185">Reference proteome</keyword>
<feature type="region of interest" description="Disordered" evidence="1">
    <location>
        <begin position="48"/>
        <end position="109"/>
    </location>
</feature>
<gene>
    <name evidence="2" type="ORF">CBR_g54850</name>
</gene>
<reference evidence="2 3" key="1">
    <citation type="journal article" date="2018" name="Cell">
        <title>The Chara Genome: Secondary Complexity and Implications for Plant Terrestrialization.</title>
        <authorList>
            <person name="Nishiyama T."/>
            <person name="Sakayama H."/>
            <person name="Vries J.D."/>
            <person name="Buschmann H."/>
            <person name="Saint-Marcoux D."/>
            <person name="Ullrich K.K."/>
            <person name="Haas F.B."/>
            <person name="Vanderstraeten L."/>
            <person name="Becker D."/>
            <person name="Lang D."/>
            <person name="Vosolsobe S."/>
            <person name="Rombauts S."/>
            <person name="Wilhelmsson P.K.I."/>
            <person name="Janitza P."/>
            <person name="Kern R."/>
            <person name="Heyl A."/>
            <person name="Rumpler F."/>
            <person name="Villalobos L.I.A.C."/>
            <person name="Clay J.M."/>
            <person name="Skokan R."/>
            <person name="Toyoda A."/>
            <person name="Suzuki Y."/>
            <person name="Kagoshima H."/>
            <person name="Schijlen E."/>
            <person name="Tajeshwar N."/>
            <person name="Catarino B."/>
            <person name="Hetherington A.J."/>
            <person name="Saltykova A."/>
            <person name="Bonnot C."/>
            <person name="Breuninger H."/>
            <person name="Symeonidi A."/>
            <person name="Radhakrishnan G.V."/>
            <person name="Van Nieuwerburgh F."/>
            <person name="Deforce D."/>
            <person name="Chang C."/>
            <person name="Karol K.G."/>
            <person name="Hedrich R."/>
            <person name="Ulvskov P."/>
            <person name="Glockner G."/>
            <person name="Delwiche C.F."/>
            <person name="Petrasek J."/>
            <person name="Van de Peer Y."/>
            <person name="Friml J."/>
            <person name="Beilby M."/>
            <person name="Dolan L."/>
            <person name="Kohara Y."/>
            <person name="Sugano S."/>
            <person name="Fujiyama A."/>
            <person name="Delaux P.-M."/>
            <person name="Quint M."/>
            <person name="TheiBen G."/>
            <person name="Hagemann M."/>
            <person name="Harholt J."/>
            <person name="Dunand C."/>
            <person name="Zachgo S."/>
            <person name="Langdale J."/>
            <person name="Maumus F."/>
            <person name="Straeten D.V.D."/>
            <person name="Gould S.B."/>
            <person name="Rensing S.A."/>
        </authorList>
    </citation>
    <scope>NUCLEOTIDE SEQUENCE [LARGE SCALE GENOMIC DNA]</scope>
    <source>
        <strain evidence="2 3">S276</strain>
    </source>
</reference>
<protein>
    <submittedName>
        <fullName evidence="2">Uncharacterized protein</fullName>
    </submittedName>
</protein>
<proteinExistence type="predicted"/>
<feature type="region of interest" description="Disordered" evidence="1">
    <location>
        <begin position="128"/>
        <end position="161"/>
    </location>
</feature>
<sequence length="203" mass="24293">MVTTRTGVSTTTYSGEQEERVASLLRERKEKMEKRELIKQAKMLAPLEEQEAKKKQMEEELEKWKDQEEKMAAVEAKVGEEEVEEEEVEEEDALQRRRGEASTNKVTQEEVQKTVNEWASHIELGEERKEELMVPEAEREAARRELEEEREPLRRRAREHEKQLEWKLRLTQERIRRLEATKKLDKELKAQKQEWGRSGKRPR</sequence>
<dbReference type="Gramene" id="GBG59747">
    <property type="protein sequence ID" value="GBG59747"/>
    <property type="gene ID" value="CBR_g54850"/>
</dbReference>
<feature type="compositionally biased region" description="Low complexity" evidence="1">
    <location>
        <begin position="1"/>
        <end position="15"/>
    </location>
</feature>
<feature type="compositionally biased region" description="Acidic residues" evidence="1">
    <location>
        <begin position="81"/>
        <end position="92"/>
    </location>
</feature>
<feature type="region of interest" description="Disordered" evidence="1">
    <location>
        <begin position="1"/>
        <end position="21"/>
    </location>
</feature>
<accession>A0A388JPN8</accession>
<name>A0A388JPN8_CHABU</name>
<dbReference type="EMBL" id="BFEA01000006">
    <property type="protein sequence ID" value="GBG59747.1"/>
    <property type="molecule type" value="Genomic_DNA"/>
</dbReference>
<comment type="caution">
    <text evidence="2">The sequence shown here is derived from an EMBL/GenBank/DDBJ whole genome shotgun (WGS) entry which is preliminary data.</text>
</comment>
<organism evidence="2 3">
    <name type="scientific">Chara braunii</name>
    <name type="common">Braun's stonewort</name>
    <dbReference type="NCBI Taxonomy" id="69332"/>
    <lineage>
        <taxon>Eukaryota</taxon>
        <taxon>Viridiplantae</taxon>
        <taxon>Streptophyta</taxon>
        <taxon>Charophyceae</taxon>
        <taxon>Charales</taxon>
        <taxon>Characeae</taxon>
        <taxon>Chara</taxon>
    </lineage>
</organism>
<feature type="compositionally biased region" description="Basic and acidic residues" evidence="1">
    <location>
        <begin position="50"/>
        <end position="80"/>
    </location>
</feature>
<evidence type="ECO:0000313" key="3">
    <source>
        <dbReference type="Proteomes" id="UP000265515"/>
    </source>
</evidence>
<dbReference type="Proteomes" id="UP000265515">
    <property type="component" value="Unassembled WGS sequence"/>
</dbReference>
<evidence type="ECO:0000313" key="2">
    <source>
        <dbReference type="EMBL" id="GBG59747.1"/>
    </source>
</evidence>
<evidence type="ECO:0000256" key="1">
    <source>
        <dbReference type="SAM" id="MobiDB-lite"/>
    </source>
</evidence>